<reference evidence="1 2" key="1">
    <citation type="submission" date="2021-01" db="EMBL/GenBank/DDBJ databases">
        <title>Genomic Encyclopedia of Type Strains, Phase IV (KMG-IV): sequencing the most valuable type-strain genomes for metagenomic binning, comparative biology and taxonomic classification.</title>
        <authorList>
            <person name="Goeker M."/>
        </authorList>
    </citation>
    <scope>NUCLEOTIDE SEQUENCE [LARGE SCALE GENOMIC DNA]</scope>
    <source>
        <strain evidence="1 2">DSM 105453</strain>
    </source>
</reference>
<evidence type="ECO:0000313" key="2">
    <source>
        <dbReference type="Proteomes" id="UP000823485"/>
    </source>
</evidence>
<organism evidence="1 2">
    <name type="scientific">Siminovitchia thermophila</name>
    <dbReference type="NCBI Taxonomy" id="1245522"/>
    <lineage>
        <taxon>Bacteria</taxon>
        <taxon>Bacillati</taxon>
        <taxon>Bacillota</taxon>
        <taxon>Bacilli</taxon>
        <taxon>Bacillales</taxon>
        <taxon>Bacillaceae</taxon>
        <taxon>Siminovitchia</taxon>
    </lineage>
</organism>
<dbReference type="Gene3D" id="3.50.50.60">
    <property type="entry name" value="FAD/NAD(P)-binding domain"/>
    <property type="match status" value="1"/>
</dbReference>
<dbReference type="EMBL" id="JAFBFH010000047">
    <property type="protein sequence ID" value="MBM7717432.1"/>
    <property type="molecule type" value="Genomic_DNA"/>
</dbReference>
<protein>
    <submittedName>
        <fullName evidence="1">Uncharacterized protein</fullName>
    </submittedName>
</protein>
<keyword evidence="2" id="KW-1185">Reference proteome</keyword>
<proteinExistence type="predicted"/>
<comment type="caution">
    <text evidence="1">The sequence shown here is derived from an EMBL/GenBank/DDBJ whole genome shotgun (WGS) entry which is preliminary data.</text>
</comment>
<dbReference type="Proteomes" id="UP000823485">
    <property type="component" value="Unassembled WGS sequence"/>
</dbReference>
<evidence type="ECO:0000313" key="1">
    <source>
        <dbReference type="EMBL" id="MBM7717432.1"/>
    </source>
</evidence>
<dbReference type="InterPro" id="IPR036188">
    <property type="entry name" value="FAD/NAD-bd_sf"/>
</dbReference>
<accession>A0ABS2RCP8</accession>
<sequence>MIATGFGEAPIAISNAKLHIDPDAKLQPLHSTSVMGKKEKQAVSI</sequence>
<name>A0ABS2RCP8_9BACI</name>
<gene>
    <name evidence="1" type="ORF">JOC94_004460</name>
</gene>